<comment type="caution">
    <text evidence="1">The sequence shown here is derived from an EMBL/GenBank/DDBJ whole genome shotgun (WGS) entry which is preliminary data.</text>
</comment>
<proteinExistence type="predicted"/>
<dbReference type="EMBL" id="CAKOGL010000025">
    <property type="protein sequence ID" value="CAH2102656.1"/>
    <property type="molecule type" value="Genomic_DNA"/>
</dbReference>
<evidence type="ECO:0000313" key="2">
    <source>
        <dbReference type="Proteomes" id="UP001153954"/>
    </source>
</evidence>
<sequence>MFLIATRHETAHGHAMRDLHRCREACSAFEGGRDYYPPETKESERSVSPISKGNMDVELDRLRVRRTTLEPDSVPGWVLTWPWNALRGRLRALFVMCLSTEQFPKS</sequence>
<organism evidence="1 2">
    <name type="scientific">Euphydryas editha</name>
    <name type="common">Edith's checkerspot</name>
    <dbReference type="NCBI Taxonomy" id="104508"/>
    <lineage>
        <taxon>Eukaryota</taxon>
        <taxon>Metazoa</taxon>
        <taxon>Ecdysozoa</taxon>
        <taxon>Arthropoda</taxon>
        <taxon>Hexapoda</taxon>
        <taxon>Insecta</taxon>
        <taxon>Pterygota</taxon>
        <taxon>Neoptera</taxon>
        <taxon>Endopterygota</taxon>
        <taxon>Lepidoptera</taxon>
        <taxon>Glossata</taxon>
        <taxon>Ditrysia</taxon>
        <taxon>Papilionoidea</taxon>
        <taxon>Nymphalidae</taxon>
        <taxon>Nymphalinae</taxon>
        <taxon>Euphydryas</taxon>
    </lineage>
</organism>
<keyword evidence="2" id="KW-1185">Reference proteome</keyword>
<dbReference type="AlphaFoldDB" id="A0AAU9UUH4"/>
<gene>
    <name evidence="1" type="ORF">EEDITHA_LOCUS17253</name>
</gene>
<evidence type="ECO:0000313" key="1">
    <source>
        <dbReference type="EMBL" id="CAH2102656.1"/>
    </source>
</evidence>
<dbReference type="Proteomes" id="UP001153954">
    <property type="component" value="Unassembled WGS sequence"/>
</dbReference>
<reference evidence="1" key="1">
    <citation type="submission" date="2022-03" db="EMBL/GenBank/DDBJ databases">
        <authorList>
            <person name="Tunstrom K."/>
        </authorList>
    </citation>
    <scope>NUCLEOTIDE SEQUENCE</scope>
</reference>
<name>A0AAU9UUH4_EUPED</name>
<accession>A0AAU9UUH4</accession>
<protein>
    <submittedName>
        <fullName evidence="1">Uncharacterized protein</fullName>
    </submittedName>
</protein>